<sequence>MRSSPMDAHASLPHSGHDETPILLNGAAAGCRPDIIVKIDGDAGNHPVSFSSSTTTITTITNNNNSSSKVWREASYDFWEDGVLGTIGGSRSEFSFGSQNQDQESHGVEISDDPPSTLLPGGKRSNLDAGFGANGPRGPPFSNLDSASRELRLSVDDPSPTSDDGDRDGGAEVIRCTSNASFRRRSSTLLRAKTRSRLLDPAPPPPPPADDGEKRDRSPNPSEQLRSGLLGRPADDDDEDPFFDEDTPAEENFKRGRFQRRTILEWASLVLILAALACSLSVAAFRRKAFWGLRLWKWELLALVLVSGRLVSGWAIRVAVFFLERSFLLRKRVLYFVYGVRKAVQNCIWLGLVLLAWSLLFDNKVERETKSPALTIVSEILLCFLVATLMWLAKTVLVKALASSFHVSTYFERIQENLFNQYVIQTLSGPPQIEIQHAREEEEDCFFTEVEKLQSAGAAVPTELRSATMRSKSLQIGKNVGYSKTTSKKEATGQKNEGITIDHLHKLNQKNVSAWNMKRLMKMVMYGRLMLLDEQMPNAGAEDESTTEIQSEFEAKAAAKKIFSNVAKPGAQYIYLVDLMRFMKIDEALKTMNLIESDQVSNRVSKKSLKNWVIHAFRERRALSFTLNDTKTAVNKLHLMANIVVVVIVGCIWLLILGFAPTQFFVFISSQLLLVTFVFGNTLKTVFEAIIFLFVTHPFDVGDRCEVEGLQMVVEEMNILTTVFLRYDNQKIIYPNSVLATVPIGNIYRSPDMGDSIDFCIHVATPVEKLAVMKERIKEFIERKKDHWHPNPTVMLRDIDDMNRLKVSIWLQHRMNYQQMGERWKRRELVVQEMIRLLRELDIEYRMLPLDVNVRRMPNASSMQLPSTWTTCS</sequence>
<dbReference type="GO" id="GO:0005886">
    <property type="term" value="C:plasma membrane"/>
    <property type="evidence" value="ECO:0007669"/>
    <property type="project" value="UniProtKB-UniRule"/>
</dbReference>
<dbReference type="PROSITE" id="PS51257">
    <property type="entry name" value="PROKAR_LIPOPROTEIN"/>
    <property type="match status" value="1"/>
</dbReference>
<keyword evidence="3" id="KW-0813">Transport</keyword>
<gene>
    <name evidence="12" type="primary">LOC103701149</name>
</gene>
<dbReference type="GO" id="GO:0008381">
    <property type="term" value="F:mechanosensitive monoatomic ion channel activity"/>
    <property type="evidence" value="ECO:0007669"/>
    <property type="project" value="TreeGrafter"/>
</dbReference>
<dbReference type="Gene3D" id="2.30.30.60">
    <property type="match status" value="1"/>
</dbReference>
<feature type="region of interest" description="Disordered" evidence="8">
    <location>
        <begin position="1"/>
        <end position="21"/>
    </location>
</feature>
<evidence type="ECO:0000256" key="9">
    <source>
        <dbReference type="SAM" id="Phobius"/>
    </source>
</evidence>
<evidence type="ECO:0000256" key="6">
    <source>
        <dbReference type="ARBA" id="ARBA00023136"/>
    </source>
</evidence>
<dbReference type="PANTHER" id="PTHR31618:SF1">
    <property type="entry name" value="EF-HAND DOMAIN-CONTAINING PROTEIN"/>
    <property type="match status" value="1"/>
</dbReference>
<dbReference type="GeneID" id="103701149"/>
<accession>A0A8B7BM49</accession>
<dbReference type="Pfam" id="PF00924">
    <property type="entry name" value="MS_channel_2nd"/>
    <property type="match status" value="1"/>
</dbReference>
<keyword evidence="4 9" id="KW-0812">Transmembrane</keyword>
<dbReference type="Proteomes" id="UP000228380">
    <property type="component" value="Unplaced"/>
</dbReference>
<dbReference type="PIRSF" id="PIRSF017209">
    <property type="entry name" value="Memb_At2g17000_prd"/>
    <property type="match status" value="1"/>
</dbReference>
<feature type="compositionally biased region" description="Acidic residues" evidence="8">
    <location>
        <begin position="235"/>
        <end position="248"/>
    </location>
</feature>
<comment type="similarity">
    <text evidence="2 7">Belongs to the MscS (TC 1.A.23) family.</text>
</comment>
<evidence type="ECO:0000256" key="7">
    <source>
        <dbReference type="PIRNR" id="PIRNR017209"/>
    </source>
</evidence>
<organism evidence="11 12">
    <name type="scientific">Phoenix dactylifera</name>
    <name type="common">Date palm</name>
    <dbReference type="NCBI Taxonomy" id="42345"/>
    <lineage>
        <taxon>Eukaryota</taxon>
        <taxon>Viridiplantae</taxon>
        <taxon>Streptophyta</taxon>
        <taxon>Embryophyta</taxon>
        <taxon>Tracheophyta</taxon>
        <taxon>Spermatophyta</taxon>
        <taxon>Magnoliopsida</taxon>
        <taxon>Liliopsida</taxon>
        <taxon>Arecaceae</taxon>
        <taxon>Coryphoideae</taxon>
        <taxon>Phoeniceae</taxon>
        <taxon>Phoenix</taxon>
    </lineage>
</organism>
<evidence type="ECO:0000259" key="10">
    <source>
        <dbReference type="Pfam" id="PF00924"/>
    </source>
</evidence>
<keyword evidence="6 7" id="KW-0472">Membrane</keyword>
<dbReference type="RefSeq" id="XP_008781344.1">
    <property type="nucleotide sequence ID" value="XM_008783122.3"/>
</dbReference>
<comment type="subcellular location">
    <subcellularLocation>
        <location evidence="1">Membrane</location>
        <topology evidence="1">Multi-pass membrane protein</topology>
    </subcellularLocation>
</comment>
<protein>
    <recommendedName>
        <fullName evidence="7">Mechanosensitive ion channel protein</fullName>
    </recommendedName>
</protein>
<dbReference type="KEGG" id="pda:103701149"/>
<dbReference type="FunFam" id="2.30.30.60:FF:000003">
    <property type="entry name" value="Predicted mechanosensitive ion channel"/>
    <property type="match status" value="1"/>
</dbReference>
<feature type="compositionally biased region" description="Polar residues" evidence="8">
    <location>
        <begin position="93"/>
        <end position="102"/>
    </location>
</feature>
<keyword evidence="5 9" id="KW-1133">Transmembrane helix</keyword>
<reference evidence="12" key="1">
    <citation type="submission" date="2025-08" db="UniProtKB">
        <authorList>
            <consortium name="RefSeq"/>
        </authorList>
    </citation>
    <scope>IDENTIFICATION</scope>
    <source>
        <tissue evidence="12">Young leaves</tissue>
    </source>
</reference>
<keyword evidence="11" id="KW-1185">Reference proteome</keyword>
<feature type="transmembrane region" description="Helical" evidence="9">
    <location>
        <begin position="263"/>
        <end position="285"/>
    </location>
</feature>
<feature type="transmembrane region" description="Helical" evidence="9">
    <location>
        <begin position="373"/>
        <end position="393"/>
    </location>
</feature>
<dbReference type="GO" id="GO:0006820">
    <property type="term" value="P:monoatomic anion transport"/>
    <property type="evidence" value="ECO:0007669"/>
    <property type="project" value="TreeGrafter"/>
</dbReference>
<feature type="transmembrane region" description="Helical" evidence="9">
    <location>
        <begin position="300"/>
        <end position="323"/>
    </location>
</feature>
<name>A0A8B7BM49_PHODC</name>
<dbReference type="InterPro" id="IPR010920">
    <property type="entry name" value="LSM_dom_sf"/>
</dbReference>
<dbReference type="InterPro" id="IPR016688">
    <property type="entry name" value="MscS-like_plants/fungi"/>
</dbReference>
<feature type="transmembrane region" description="Helical" evidence="9">
    <location>
        <begin position="639"/>
        <end position="660"/>
    </location>
</feature>
<dbReference type="GO" id="GO:0050982">
    <property type="term" value="P:detection of mechanical stimulus"/>
    <property type="evidence" value="ECO:0007669"/>
    <property type="project" value="UniProtKB-ARBA"/>
</dbReference>
<dbReference type="SUPFAM" id="SSF50182">
    <property type="entry name" value="Sm-like ribonucleoproteins"/>
    <property type="match status" value="1"/>
</dbReference>
<evidence type="ECO:0000313" key="11">
    <source>
        <dbReference type="Proteomes" id="UP000228380"/>
    </source>
</evidence>
<dbReference type="AlphaFoldDB" id="A0A8B7BM49"/>
<dbReference type="OrthoDB" id="544685at2759"/>
<evidence type="ECO:0000256" key="8">
    <source>
        <dbReference type="SAM" id="MobiDB-lite"/>
    </source>
</evidence>
<evidence type="ECO:0000256" key="2">
    <source>
        <dbReference type="ARBA" id="ARBA00008017"/>
    </source>
</evidence>
<feature type="transmembrane region" description="Helical" evidence="9">
    <location>
        <begin position="343"/>
        <end position="361"/>
    </location>
</feature>
<evidence type="ECO:0000256" key="1">
    <source>
        <dbReference type="ARBA" id="ARBA00004141"/>
    </source>
</evidence>
<dbReference type="PANTHER" id="PTHR31618">
    <property type="entry name" value="MECHANOSENSITIVE ION CHANNEL PROTEIN 5"/>
    <property type="match status" value="1"/>
</dbReference>
<evidence type="ECO:0000256" key="4">
    <source>
        <dbReference type="ARBA" id="ARBA00022692"/>
    </source>
</evidence>
<evidence type="ECO:0000313" key="12">
    <source>
        <dbReference type="RefSeq" id="XP_008781344.1"/>
    </source>
</evidence>
<feature type="region of interest" description="Disordered" evidence="8">
    <location>
        <begin position="192"/>
        <end position="248"/>
    </location>
</feature>
<feature type="region of interest" description="Disordered" evidence="8">
    <location>
        <begin position="93"/>
        <end position="178"/>
    </location>
</feature>
<evidence type="ECO:0000256" key="3">
    <source>
        <dbReference type="ARBA" id="ARBA00022448"/>
    </source>
</evidence>
<dbReference type="InterPro" id="IPR023408">
    <property type="entry name" value="MscS_beta-dom_sf"/>
</dbReference>
<proteinExistence type="inferred from homology"/>
<evidence type="ECO:0000256" key="5">
    <source>
        <dbReference type="ARBA" id="ARBA00022989"/>
    </source>
</evidence>
<feature type="domain" description="Mechanosensitive ion channel MscS" evidence="10">
    <location>
        <begin position="691"/>
        <end position="747"/>
    </location>
</feature>
<feature type="transmembrane region" description="Helical" evidence="9">
    <location>
        <begin position="672"/>
        <end position="695"/>
    </location>
</feature>
<dbReference type="InterPro" id="IPR006685">
    <property type="entry name" value="MscS_channel_2nd"/>
</dbReference>